<proteinExistence type="predicted"/>
<dbReference type="EMBL" id="CM029049">
    <property type="protein sequence ID" value="KAG2574102.1"/>
    <property type="molecule type" value="Genomic_DNA"/>
</dbReference>
<evidence type="ECO:0000256" key="1">
    <source>
        <dbReference type="SAM" id="MobiDB-lite"/>
    </source>
</evidence>
<organism evidence="2 3">
    <name type="scientific">Panicum virgatum</name>
    <name type="common">Blackwell switchgrass</name>
    <dbReference type="NCBI Taxonomy" id="38727"/>
    <lineage>
        <taxon>Eukaryota</taxon>
        <taxon>Viridiplantae</taxon>
        <taxon>Streptophyta</taxon>
        <taxon>Embryophyta</taxon>
        <taxon>Tracheophyta</taxon>
        <taxon>Spermatophyta</taxon>
        <taxon>Magnoliopsida</taxon>
        <taxon>Liliopsida</taxon>
        <taxon>Poales</taxon>
        <taxon>Poaceae</taxon>
        <taxon>PACMAD clade</taxon>
        <taxon>Panicoideae</taxon>
        <taxon>Panicodae</taxon>
        <taxon>Paniceae</taxon>
        <taxon>Panicinae</taxon>
        <taxon>Panicum</taxon>
        <taxon>Panicum sect. Hiantes</taxon>
    </lineage>
</organism>
<keyword evidence="3" id="KW-1185">Reference proteome</keyword>
<feature type="compositionally biased region" description="Low complexity" evidence="1">
    <location>
        <begin position="1"/>
        <end position="16"/>
    </location>
</feature>
<gene>
    <name evidence="2" type="ORF">PVAP13_7KG301500</name>
</gene>
<dbReference type="Proteomes" id="UP000823388">
    <property type="component" value="Chromosome 7K"/>
</dbReference>
<feature type="region of interest" description="Disordered" evidence="1">
    <location>
        <begin position="1"/>
        <end position="68"/>
    </location>
</feature>
<sequence>MVTSGSRAGRSSTSSPARRRVPPPWPRPYVSGWKAHPPEGDAARRRRGRGRVPQSRGLAPPPRVPALPHTRLLRLAMKVKSRTNVGGAQANPISAVALTSQQRLSSCRCCRAGRPLPPVTFLMCPPPPDPPMGVGNLH</sequence>
<evidence type="ECO:0000313" key="2">
    <source>
        <dbReference type="EMBL" id="KAG2574102.1"/>
    </source>
</evidence>
<reference evidence="2" key="1">
    <citation type="submission" date="2020-05" db="EMBL/GenBank/DDBJ databases">
        <title>WGS assembly of Panicum virgatum.</title>
        <authorList>
            <person name="Lovell J.T."/>
            <person name="Jenkins J."/>
            <person name="Shu S."/>
            <person name="Juenger T.E."/>
            <person name="Schmutz J."/>
        </authorList>
    </citation>
    <scope>NUCLEOTIDE SEQUENCE</scope>
    <source>
        <strain evidence="2">AP13</strain>
    </source>
</reference>
<comment type="caution">
    <text evidence="2">The sequence shown here is derived from an EMBL/GenBank/DDBJ whole genome shotgun (WGS) entry which is preliminary data.</text>
</comment>
<evidence type="ECO:0000313" key="3">
    <source>
        <dbReference type="Proteomes" id="UP000823388"/>
    </source>
</evidence>
<dbReference type="AlphaFoldDB" id="A0A8T0QMG4"/>
<accession>A0A8T0QMG4</accession>
<name>A0A8T0QMG4_PANVG</name>
<protein>
    <submittedName>
        <fullName evidence="2">Uncharacterized protein</fullName>
    </submittedName>
</protein>